<evidence type="ECO:0000256" key="2">
    <source>
        <dbReference type="ARBA" id="ARBA00023002"/>
    </source>
</evidence>
<keyword evidence="2" id="KW-0560">Oxidoreductase</keyword>
<dbReference type="Gene3D" id="1.10.1040.10">
    <property type="entry name" value="N-(1-d-carboxylethyl)-l-norvaline Dehydrogenase, domain 2"/>
    <property type="match status" value="1"/>
</dbReference>
<evidence type="ECO:0000256" key="1">
    <source>
        <dbReference type="ARBA" id="ARBA00009080"/>
    </source>
</evidence>
<dbReference type="Gene3D" id="3.40.50.720">
    <property type="entry name" value="NAD(P)-binding Rossmann-like Domain"/>
    <property type="match status" value="1"/>
</dbReference>
<dbReference type="EMBL" id="JAATEO010000038">
    <property type="protein sequence ID" value="NJP35274.1"/>
    <property type="molecule type" value="Genomic_DNA"/>
</dbReference>
<dbReference type="Proteomes" id="UP000783871">
    <property type="component" value="Unassembled WGS sequence"/>
</dbReference>
<dbReference type="InterPro" id="IPR048666">
    <property type="entry name" value="RedAm-like_C"/>
</dbReference>
<protein>
    <submittedName>
        <fullName evidence="5">NAD(P)-dependent oxidoreductase</fullName>
    </submittedName>
</protein>
<evidence type="ECO:0000259" key="3">
    <source>
        <dbReference type="Pfam" id="PF03446"/>
    </source>
</evidence>
<feature type="domain" description="6-phosphogluconate dehydrogenase NADP-binding" evidence="3">
    <location>
        <begin position="1"/>
        <end position="142"/>
    </location>
</feature>
<dbReference type="InterPro" id="IPR036291">
    <property type="entry name" value="NAD(P)-bd_dom_sf"/>
</dbReference>
<dbReference type="PANTHER" id="PTHR43580">
    <property type="entry name" value="OXIDOREDUCTASE GLYR1-RELATED"/>
    <property type="match status" value="1"/>
</dbReference>
<dbReference type="InterPro" id="IPR013328">
    <property type="entry name" value="6PGD_dom2"/>
</dbReference>
<dbReference type="PIRSF" id="PIRSF000103">
    <property type="entry name" value="HIBADH"/>
    <property type="match status" value="1"/>
</dbReference>
<feature type="domain" description="NADPH-dependent reductive aminase-like C-terminal" evidence="4">
    <location>
        <begin position="150"/>
        <end position="276"/>
    </location>
</feature>
<name>A0ABX0ZDH0_9ACTN</name>
<evidence type="ECO:0000313" key="6">
    <source>
        <dbReference type="Proteomes" id="UP000783871"/>
    </source>
</evidence>
<evidence type="ECO:0000259" key="4">
    <source>
        <dbReference type="Pfam" id="PF21761"/>
    </source>
</evidence>
<reference evidence="5 6" key="1">
    <citation type="submission" date="2020-03" db="EMBL/GenBank/DDBJ databases">
        <title>WGS of actinomycetes isolated from Thailand.</title>
        <authorList>
            <person name="Thawai C."/>
        </authorList>
    </citation>
    <scope>NUCLEOTIDE SEQUENCE [LARGE SCALE GENOMIC DNA]</scope>
    <source>
        <strain evidence="5 6">HSS6-12</strain>
    </source>
</reference>
<dbReference type="Pfam" id="PF03446">
    <property type="entry name" value="NAD_binding_2"/>
    <property type="match status" value="1"/>
</dbReference>
<sequence length="278" mass="29337">MGAALAHALLKAKVSTVVWNRTRQRAEAQAAAGARIAPTAEAAVRDADLVLGVLRDGNVTRAVLEPIPEDAFRTSTIVNFATSTPHAARKEAGWAAERRMSWLSGAIMVPTPLVGQPDSLFLYSGERAPFDIHADVLKVLGGDARHVGTDHGLASLLDTGMLELFFAGMTGFLHATAMVTAQGLKATDFLPFAETMVDILPASLAGLARDVDAGTYPGTEDNLAMELAALGHIVDTSDDIGLDGRFPRVMRDLAAAAVDSGHGGHGWSRIIEQLRKPA</sequence>
<accession>A0ABX0ZDH0</accession>
<keyword evidence="6" id="KW-1185">Reference proteome</keyword>
<dbReference type="InterPro" id="IPR051265">
    <property type="entry name" value="HIBADH-related_NP60_sf"/>
</dbReference>
<dbReference type="PANTHER" id="PTHR43580:SF2">
    <property type="entry name" value="CYTOKINE-LIKE NUCLEAR FACTOR N-PAC"/>
    <property type="match status" value="1"/>
</dbReference>
<dbReference type="InterPro" id="IPR015815">
    <property type="entry name" value="HIBADH-related"/>
</dbReference>
<organism evidence="5 6">
    <name type="scientific">Micromonospora thermarum</name>
    <dbReference type="NCBI Taxonomy" id="2720024"/>
    <lineage>
        <taxon>Bacteria</taxon>
        <taxon>Bacillati</taxon>
        <taxon>Actinomycetota</taxon>
        <taxon>Actinomycetes</taxon>
        <taxon>Micromonosporales</taxon>
        <taxon>Micromonosporaceae</taxon>
        <taxon>Micromonospora</taxon>
    </lineage>
</organism>
<dbReference type="SUPFAM" id="SSF51735">
    <property type="entry name" value="NAD(P)-binding Rossmann-fold domains"/>
    <property type="match status" value="1"/>
</dbReference>
<dbReference type="Pfam" id="PF21761">
    <property type="entry name" value="RedAm-like_C"/>
    <property type="match status" value="1"/>
</dbReference>
<proteinExistence type="inferred from homology"/>
<comment type="caution">
    <text evidence="5">The sequence shown here is derived from an EMBL/GenBank/DDBJ whole genome shotgun (WGS) entry which is preliminary data.</text>
</comment>
<comment type="similarity">
    <text evidence="1">Belongs to the HIBADH-related family.</text>
</comment>
<evidence type="ECO:0000313" key="5">
    <source>
        <dbReference type="EMBL" id="NJP35274.1"/>
    </source>
</evidence>
<gene>
    <name evidence="5" type="ORF">HCJ94_25690</name>
</gene>
<dbReference type="InterPro" id="IPR006115">
    <property type="entry name" value="6PGDH_NADP-bd"/>
</dbReference>